<dbReference type="Pfam" id="PF08268">
    <property type="entry name" value="FBA_3"/>
    <property type="match status" value="1"/>
</dbReference>
<dbReference type="InterPro" id="IPR001810">
    <property type="entry name" value="F-box_dom"/>
</dbReference>
<dbReference type="EMBL" id="CAKOAT010768487">
    <property type="protein sequence ID" value="CAH8387878.1"/>
    <property type="molecule type" value="Genomic_DNA"/>
</dbReference>
<dbReference type="PANTHER" id="PTHR31111">
    <property type="entry name" value="BNAA05G37150D PROTEIN-RELATED"/>
    <property type="match status" value="1"/>
</dbReference>
<dbReference type="InterPro" id="IPR015915">
    <property type="entry name" value="Kelch-typ_b-propeller"/>
</dbReference>
<evidence type="ECO:0000259" key="1">
    <source>
        <dbReference type="SMART" id="SM00256"/>
    </source>
</evidence>
<dbReference type="SMART" id="SM00256">
    <property type="entry name" value="FBOX"/>
    <property type="match status" value="1"/>
</dbReference>
<dbReference type="NCBIfam" id="TIGR01640">
    <property type="entry name" value="F_box_assoc_1"/>
    <property type="match status" value="1"/>
</dbReference>
<evidence type="ECO:0000313" key="3">
    <source>
        <dbReference type="Proteomes" id="UP001642260"/>
    </source>
</evidence>
<dbReference type="InterPro" id="IPR013187">
    <property type="entry name" value="F-box-assoc_dom_typ3"/>
</dbReference>
<comment type="caution">
    <text evidence="2">The sequence shown here is derived from an EMBL/GenBank/DDBJ whole genome shotgun (WGS) entry which is preliminary data.</text>
</comment>
<keyword evidence="3" id="KW-1185">Reference proteome</keyword>
<proteinExistence type="predicted"/>
<dbReference type="InterPro" id="IPR011043">
    <property type="entry name" value="Gal_Oxase/kelch_b-propeller"/>
</dbReference>
<dbReference type="SUPFAM" id="SSF81383">
    <property type="entry name" value="F-box domain"/>
    <property type="match status" value="1"/>
</dbReference>
<dbReference type="Gene3D" id="2.120.10.80">
    <property type="entry name" value="Kelch-type beta propeller"/>
    <property type="match status" value="1"/>
</dbReference>
<organism evidence="2 3">
    <name type="scientific">Eruca vesicaria subsp. sativa</name>
    <name type="common">Garden rocket</name>
    <name type="synonym">Eruca sativa</name>
    <dbReference type="NCBI Taxonomy" id="29727"/>
    <lineage>
        <taxon>Eukaryota</taxon>
        <taxon>Viridiplantae</taxon>
        <taxon>Streptophyta</taxon>
        <taxon>Embryophyta</taxon>
        <taxon>Tracheophyta</taxon>
        <taxon>Spermatophyta</taxon>
        <taxon>Magnoliopsida</taxon>
        <taxon>eudicotyledons</taxon>
        <taxon>Gunneridae</taxon>
        <taxon>Pentapetalae</taxon>
        <taxon>rosids</taxon>
        <taxon>malvids</taxon>
        <taxon>Brassicales</taxon>
        <taxon>Brassicaceae</taxon>
        <taxon>Brassiceae</taxon>
        <taxon>Eruca</taxon>
    </lineage>
</organism>
<dbReference type="Pfam" id="PF00646">
    <property type="entry name" value="F-box"/>
    <property type="match status" value="1"/>
</dbReference>
<name>A0ABC8LVH5_ERUVS</name>
<reference evidence="2 3" key="1">
    <citation type="submission" date="2022-03" db="EMBL/GenBank/DDBJ databases">
        <authorList>
            <person name="Macdonald S."/>
            <person name="Ahmed S."/>
            <person name="Newling K."/>
        </authorList>
    </citation>
    <scope>NUCLEOTIDE SEQUENCE [LARGE SCALE GENOMIC DNA]</scope>
</reference>
<dbReference type="AlphaFoldDB" id="A0ABC8LVH5"/>
<evidence type="ECO:0000313" key="2">
    <source>
        <dbReference type="EMBL" id="CAH8387878.1"/>
    </source>
</evidence>
<sequence length="376" mass="43157">MEGQGEEITKSDNERREVSWDDDLPSDLIMEIVSWISPKDAPSMWSVSKKWSEALWSTSIANPCILFMSPDSRNSTRRLWFHTVLQNQPIQKWNENKIDMPLIACPLQYMSPQSVRGWICCHDKKGKSAMLNPTRGVYRMLPKVLELDACAETHFHLGYDRERRVFKVLCIISRGTRKGLRILNLRDENMHWSEVHDPSHAFESPPPSDHSAICLDGKIYLPCDYPFNRVACFDLQTEKFEIIKGIPDWIKGYDRLIKVNGSVAFIIRDTRTGTSSIWTLDTATRTWSRRYVIPPLPPHSPNTTYTCLGTIGGTNKFLLIPSTPLTEPLHMIYYDPETTDTPQKIFIDCQTSPPSRHIVASLDFLETPNFRSKLGN</sequence>
<dbReference type="InterPro" id="IPR036047">
    <property type="entry name" value="F-box-like_dom_sf"/>
</dbReference>
<dbReference type="PANTHER" id="PTHR31111:SF125">
    <property type="entry name" value="F-BOX PROTEIN CPR30-LIKE"/>
    <property type="match status" value="1"/>
</dbReference>
<dbReference type="Proteomes" id="UP001642260">
    <property type="component" value="Unassembled WGS sequence"/>
</dbReference>
<dbReference type="InterPro" id="IPR017451">
    <property type="entry name" value="F-box-assoc_interact_dom"/>
</dbReference>
<protein>
    <recommendedName>
        <fullName evidence="1">F-box domain-containing protein</fullName>
    </recommendedName>
</protein>
<dbReference type="SUPFAM" id="SSF50965">
    <property type="entry name" value="Galactose oxidase, central domain"/>
    <property type="match status" value="1"/>
</dbReference>
<feature type="domain" description="F-box" evidence="1">
    <location>
        <begin position="24"/>
        <end position="64"/>
    </location>
</feature>
<gene>
    <name evidence="2" type="ORF">ERUC_LOCUS40361</name>
</gene>
<accession>A0ABC8LVH5</accession>